<comment type="caution">
    <text evidence="7">The sequence shown here is derived from an EMBL/GenBank/DDBJ whole genome shotgun (WGS) entry which is preliminary data.</text>
</comment>
<dbReference type="RefSeq" id="WP_109983648.1">
    <property type="nucleotide sequence ID" value="NZ_JAJUIE010000016.1"/>
</dbReference>
<evidence type="ECO:0000313" key="8">
    <source>
        <dbReference type="Proteomes" id="UP000245624"/>
    </source>
</evidence>
<dbReference type="AlphaFoldDB" id="A0A317L0Q7"/>
<evidence type="ECO:0000256" key="5">
    <source>
        <dbReference type="ARBA" id="ARBA00023002"/>
    </source>
</evidence>
<evidence type="ECO:0000259" key="6">
    <source>
        <dbReference type="Pfam" id="PF00881"/>
    </source>
</evidence>
<feature type="domain" description="Nitroreductase" evidence="6">
    <location>
        <begin position="7"/>
        <end position="61"/>
    </location>
</feature>
<dbReference type="GO" id="GO:0016491">
    <property type="term" value="F:oxidoreductase activity"/>
    <property type="evidence" value="ECO:0007669"/>
    <property type="project" value="UniProtKB-KW"/>
</dbReference>
<organism evidence="7 8">
    <name type="scientific">Gracilibacillus dipsosauri</name>
    <dbReference type="NCBI Taxonomy" id="178340"/>
    <lineage>
        <taxon>Bacteria</taxon>
        <taxon>Bacillati</taxon>
        <taxon>Bacillota</taxon>
        <taxon>Bacilli</taxon>
        <taxon>Bacillales</taxon>
        <taxon>Bacillaceae</taxon>
        <taxon>Gracilibacillus</taxon>
    </lineage>
</organism>
<sequence length="175" mass="19759">MDVLEAIKKRREITKFEDRSIEKEVLEKVIDATYYAPSGNNLPSKDIIVIKDTEKLKALKDTTPFMPWIAEAKAAIAITGRPDISKYWLQDTSIASGYTWLEAVNQGLGAAFGAIYHAEDEEESVRRENHARKILNIPEDRRVVAIIGLGYPAETKPPKKLSPKVEMVHFNSFTE</sequence>
<dbReference type="Gene3D" id="3.40.109.10">
    <property type="entry name" value="NADH Oxidase"/>
    <property type="match status" value="1"/>
</dbReference>
<name>A0A317L0Q7_9BACI</name>
<dbReference type="EMBL" id="QGTD01000005">
    <property type="protein sequence ID" value="PWU69407.1"/>
    <property type="molecule type" value="Genomic_DNA"/>
</dbReference>
<keyword evidence="3" id="KW-0285">Flavoprotein</keyword>
<dbReference type="SUPFAM" id="SSF55469">
    <property type="entry name" value="FMN-dependent nitroreductase-like"/>
    <property type="match status" value="1"/>
</dbReference>
<reference evidence="7 8" key="1">
    <citation type="submission" date="2018-05" db="EMBL/GenBank/DDBJ databases">
        <title>Genomic analysis of Gracilibacillus dipsosauri DD1 reveals novel features of a salt-tolerant amylase.</title>
        <authorList>
            <person name="Deutch C.E."/>
            <person name="Yang S."/>
        </authorList>
    </citation>
    <scope>NUCLEOTIDE SEQUENCE [LARGE SCALE GENOMIC DNA]</scope>
    <source>
        <strain evidence="7 8">DD1</strain>
    </source>
</reference>
<dbReference type="OrthoDB" id="9804207at2"/>
<dbReference type="PANTHER" id="PTHR43673">
    <property type="entry name" value="NAD(P)H NITROREDUCTASE YDGI-RELATED"/>
    <property type="match status" value="1"/>
</dbReference>
<proteinExistence type="inferred from homology"/>
<accession>A0A317L0Q7</accession>
<dbReference type="PANTHER" id="PTHR43673:SF2">
    <property type="entry name" value="NITROREDUCTASE"/>
    <property type="match status" value="1"/>
</dbReference>
<dbReference type="InterPro" id="IPR000415">
    <property type="entry name" value="Nitroreductase-like"/>
</dbReference>
<evidence type="ECO:0000256" key="2">
    <source>
        <dbReference type="ARBA" id="ARBA00007118"/>
    </source>
</evidence>
<dbReference type="Pfam" id="PF00881">
    <property type="entry name" value="Nitroreductase"/>
    <property type="match status" value="1"/>
</dbReference>
<evidence type="ECO:0000256" key="3">
    <source>
        <dbReference type="ARBA" id="ARBA00022630"/>
    </source>
</evidence>
<dbReference type="Proteomes" id="UP000245624">
    <property type="component" value="Unassembled WGS sequence"/>
</dbReference>
<evidence type="ECO:0000256" key="4">
    <source>
        <dbReference type="ARBA" id="ARBA00022643"/>
    </source>
</evidence>
<comment type="similarity">
    <text evidence="2">Belongs to the nitroreductase family.</text>
</comment>
<evidence type="ECO:0000313" key="7">
    <source>
        <dbReference type="EMBL" id="PWU69407.1"/>
    </source>
</evidence>
<dbReference type="InterPro" id="IPR029479">
    <property type="entry name" value="Nitroreductase"/>
</dbReference>
<keyword evidence="5" id="KW-0560">Oxidoreductase</keyword>
<protein>
    <submittedName>
        <fullName evidence="7">Nitroreductase</fullName>
    </submittedName>
</protein>
<gene>
    <name evidence="7" type="ORF">DLJ74_05355</name>
</gene>
<comment type="cofactor">
    <cofactor evidence="1">
        <name>FMN</name>
        <dbReference type="ChEBI" id="CHEBI:58210"/>
    </cofactor>
</comment>
<evidence type="ECO:0000256" key="1">
    <source>
        <dbReference type="ARBA" id="ARBA00001917"/>
    </source>
</evidence>
<keyword evidence="8" id="KW-1185">Reference proteome</keyword>
<keyword evidence="4" id="KW-0288">FMN</keyword>